<dbReference type="SUPFAM" id="SSF52210">
    <property type="entry name" value="Succinyl-CoA synthetase domains"/>
    <property type="match status" value="2"/>
</dbReference>
<evidence type="ECO:0000259" key="1">
    <source>
        <dbReference type="Pfam" id="PF00549"/>
    </source>
</evidence>
<dbReference type="Pfam" id="PF02629">
    <property type="entry name" value="CoA_binding"/>
    <property type="match status" value="1"/>
</dbReference>
<sequence>MHVKAVIKPNTYSDSMSLMALSTKVNQLPEVHQAMIGMGTGLNKQVIAEVGLSTPEVEAATPRDQIIVVQCDTEEICDEVLAKVEELRAEGMAKPAGATSYRTSRQAYENATDTSLAIISVPGEYAADEARAALDAGRHVLMFSDNVSVEDEISLKQQGHDAGLLVMGPDCGTAIINGVGLCFANVVADGPVGIVGASGTGSQELSVQIDALGSGVSQLIGTGGRDLSEAVGGIMMLDGLRMLAEDPATTVIALLSKPPAASVAERVLSAAGEVGKPVVVCFIGADTPANLPENVTFVANTLDAARAAVELATGSAPAQPAPVELPNLTFAEGQTDIRGLFCGGTVCDEVFQAIALAQPERTRSNVAKRAEQQIERETKGNLLIDFGADEYTQGRPHPMIDPTLRSAEIVRHAADPATAVLLIDVELGYGSNPDPAGAAAPAIAEAFAAARAEGRELAIIAYVLGTDRDPQDKAAQTATLTQLGVTVVDSAIGLADAALRTIG</sequence>
<protein>
    <submittedName>
        <fullName evidence="3">Acyl-CoA synthetase FdrA</fullName>
    </submittedName>
</protein>
<dbReference type="AlphaFoldDB" id="A0A3P3VT06"/>
<dbReference type="InterPro" id="IPR005811">
    <property type="entry name" value="SUCC_ACL_C"/>
</dbReference>
<dbReference type="GO" id="GO:0004775">
    <property type="term" value="F:succinate-CoA ligase (ADP-forming) activity"/>
    <property type="evidence" value="ECO:0007669"/>
    <property type="project" value="TreeGrafter"/>
</dbReference>
<feature type="domain" description="CoA-binding" evidence="2">
    <location>
        <begin position="189"/>
        <end position="282"/>
    </location>
</feature>
<dbReference type="Pfam" id="PF00549">
    <property type="entry name" value="Ligase_CoA"/>
    <property type="match status" value="1"/>
</dbReference>
<name>A0A3P3VT06_9MICO</name>
<evidence type="ECO:0000259" key="2">
    <source>
        <dbReference type="Pfam" id="PF02629"/>
    </source>
</evidence>
<proteinExistence type="predicted"/>
<dbReference type="GO" id="GO:0004776">
    <property type="term" value="F:succinate-CoA ligase (GDP-forming) activity"/>
    <property type="evidence" value="ECO:0007669"/>
    <property type="project" value="TreeGrafter"/>
</dbReference>
<organism evidence="3 4">
    <name type="scientific">Gulosibacter macacae</name>
    <dbReference type="NCBI Taxonomy" id="2488791"/>
    <lineage>
        <taxon>Bacteria</taxon>
        <taxon>Bacillati</taxon>
        <taxon>Actinomycetota</taxon>
        <taxon>Actinomycetes</taxon>
        <taxon>Micrococcales</taxon>
        <taxon>Microbacteriaceae</taxon>
        <taxon>Gulosibacter</taxon>
    </lineage>
</organism>
<dbReference type="Proteomes" id="UP000274391">
    <property type="component" value="Unassembled WGS sequence"/>
</dbReference>
<comment type="caution">
    <text evidence="3">The sequence shown here is derived from an EMBL/GenBank/DDBJ whole genome shotgun (WGS) entry which is preliminary data.</text>
</comment>
<dbReference type="OrthoDB" id="5580580at2"/>
<dbReference type="PANTHER" id="PTHR11117:SF24">
    <property type="entry name" value="PROTEIN FDRA"/>
    <property type="match status" value="1"/>
</dbReference>
<dbReference type="GO" id="GO:0009361">
    <property type="term" value="C:succinate-CoA ligase complex (ADP-forming)"/>
    <property type="evidence" value="ECO:0007669"/>
    <property type="project" value="TreeGrafter"/>
</dbReference>
<keyword evidence="4" id="KW-1185">Reference proteome</keyword>
<feature type="domain" description="ATP-citrate synthase/succinyl-CoA ligase C-terminal" evidence="1">
    <location>
        <begin position="340"/>
        <end position="492"/>
    </location>
</feature>
<evidence type="ECO:0000313" key="3">
    <source>
        <dbReference type="EMBL" id="RRJ85780.1"/>
    </source>
</evidence>
<dbReference type="EMBL" id="RQVS01000018">
    <property type="protein sequence ID" value="RRJ85780.1"/>
    <property type="molecule type" value="Genomic_DNA"/>
</dbReference>
<dbReference type="RefSeq" id="WP_124973738.1">
    <property type="nucleotide sequence ID" value="NZ_RQVS01000018.1"/>
</dbReference>
<gene>
    <name evidence="3" type="primary">fdrA</name>
    <name evidence="3" type="ORF">EG850_11835</name>
</gene>
<dbReference type="Gene3D" id="3.40.50.720">
    <property type="entry name" value="NAD(P)-binding Rossmann-like Domain"/>
    <property type="match status" value="1"/>
</dbReference>
<dbReference type="InterPro" id="IPR003781">
    <property type="entry name" value="CoA-bd"/>
</dbReference>
<reference evidence="3 4" key="1">
    <citation type="submission" date="2018-11" db="EMBL/GenBank/DDBJ databases">
        <title>YIM 102482-1 draft genome.</title>
        <authorList>
            <person name="Li G."/>
            <person name="Jiang Y."/>
        </authorList>
    </citation>
    <scope>NUCLEOTIDE SEQUENCE [LARGE SCALE GENOMIC DNA]</scope>
    <source>
        <strain evidence="3 4">YIM 102482-1</strain>
    </source>
</reference>
<dbReference type="GO" id="GO:0006099">
    <property type="term" value="P:tricarboxylic acid cycle"/>
    <property type="evidence" value="ECO:0007669"/>
    <property type="project" value="TreeGrafter"/>
</dbReference>
<accession>A0A3P3VT06</accession>
<evidence type="ECO:0000313" key="4">
    <source>
        <dbReference type="Proteomes" id="UP000274391"/>
    </source>
</evidence>
<dbReference type="GO" id="GO:0005829">
    <property type="term" value="C:cytosol"/>
    <property type="evidence" value="ECO:0007669"/>
    <property type="project" value="TreeGrafter"/>
</dbReference>
<dbReference type="PANTHER" id="PTHR11117">
    <property type="entry name" value="SUCCINYL-COA LIGASE SUBUNIT ALPHA"/>
    <property type="match status" value="1"/>
</dbReference>
<dbReference type="NCBIfam" id="NF004760">
    <property type="entry name" value="PRK06091.1"/>
    <property type="match status" value="1"/>
</dbReference>
<dbReference type="InterPro" id="IPR016102">
    <property type="entry name" value="Succinyl-CoA_synth-like"/>
</dbReference>
<dbReference type="Gene3D" id="3.40.50.261">
    <property type="entry name" value="Succinyl-CoA synthetase domains"/>
    <property type="match status" value="2"/>
</dbReference>